<gene>
    <name evidence="1" type="ORF">AOQ84DRAFT_378610</name>
</gene>
<evidence type="ECO:0000313" key="1">
    <source>
        <dbReference type="EMBL" id="OCL06439.1"/>
    </source>
</evidence>
<keyword evidence="2" id="KW-1185">Reference proteome</keyword>
<proteinExistence type="predicted"/>
<dbReference type="AlphaFoldDB" id="A0A8E2JRH5"/>
<accession>A0A8E2JRH5</accession>
<sequence length="448" mass="50310">MDNCFAFDLNTELSRDVGRDDCITINTGKDGNGLVKNTLVHVQKTVAKLLESPDALKSVTKLYVTGDFILDLDMVDERHGKGQDEVSDLWTPATIVGDSGIAAGSLLTPQKTNLITPEEHEWTRAVEYIDEVIQRMESLLELTWVSGLPFLDLILQRLPRKLVKLRFDIQHPVRLDTSDFRRPIYFQRRDMKPLTEFVKLKELRIFGMMESCQSVIWETVWRSEAEGKMMELLELTMCLDPIIRSGPSQTKWVKADGVKSIMRLSKDEAVDYRGMGGRGFLHHSYGYGEYLDVISIRKARLATGIAEDAPSLPLLRLILDGFVVDSLPFEVEMNAVTFLQFGKQCYDAGFTLANRVSRKQGPSDFGLHPTIVAWPNWVAKFNSDGKQLNAEENVAGKAGLEDEAKDNLQGCLTLTAGSLNRLSLNESAIAMRPSLTQPARERQITLDL</sequence>
<dbReference type="Proteomes" id="UP000250140">
    <property type="component" value="Unassembled WGS sequence"/>
</dbReference>
<organism evidence="1 2">
    <name type="scientific">Glonium stellatum</name>
    <dbReference type="NCBI Taxonomy" id="574774"/>
    <lineage>
        <taxon>Eukaryota</taxon>
        <taxon>Fungi</taxon>
        <taxon>Dikarya</taxon>
        <taxon>Ascomycota</taxon>
        <taxon>Pezizomycotina</taxon>
        <taxon>Dothideomycetes</taxon>
        <taxon>Pleosporomycetidae</taxon>
        <taxon>Gloniales</taxon>
        <taxon>Gloniaceae</taxon>
        <taxon>Glonium</taxon>
    </lineage>
</organism>
<evidence type="ECO:0000313" key="2">
    <source>
        <dbReference type="Proteomes" id="UP000250140"/>
    </source>
</evidence>
<dbReference type="OrthoDB" id="5368934at2759"/>
<dbReference type="EMBL" id="KV750071">
    <property type="protein sequence ID" value="OCL06439.1"/>
    <property type="molecule type" value="Genomic_DNA"/>
</dbReference>
<protein>
    <submittedName>
        <fullName evidence="1">Uncharacterized protein</fullName>
    </submittedName>
</protein>
<reference evidence="1 2" key="1">
    <citation type="journal article" date="2016" name="Nat. Commun.">
        <title>Ectomycorrhizal ecology is imprinted in the genome of the dominant symbiotic fungus Cenococcum geophilum.</title>
        <authorList>
            <consortium name="DOE Joint Genome Institute"/>
            <person name="Peter M."/>
            <person name="Kohler A."/>
            <person name="Ohm R.A."/>
            <person name="Kuo A."/>
            <person name="Krutzmann J."/>
            <person name="Morin E."/>
            <person name="Arend M."/>
            <person name="Barry K.W."/>
            <person name="Binder M."/>
            <person name="Choi C."/>
            <person name="Clum A."/>
            <person name="Copeland A."/>
            <person name="Grisel N."/>
            <person name="Haridas S."/>
            <person name="Kipfer T."/>
            <person name="LaButti K."/>
            <person name="Lindquist E."/>
            <person name="Lipzen A."/>
            <person name="Maire R."/>
            <person name="Meier B."/>
            <person name="Mihaltcheva S."/>
            <person name="Molinier V."/>
            <person name="Murat C."/>
            <person name="Poggeler S."/>
            <person name="Quandt C.A."/>
            <person name="Sperisen C."/>
            <person name="Tritt A."/>
            <person name="Tisserant E."/>
            <person name="Crous P.W."/>
            <person name="Henrissat B."/>
            <person name="Nehls U."/>
            <person name="Egli S."/>
            <person name="Spatafora J.W."/>
            <person name="Grigoriev I.V."/>
            <person name="Martin F.M."/>
        </authorList>
    </citation>
    <scope>NUCLEOTIDE SEQUENCE [LARGE SCALE GENOMIC DNA]</scope>
    <source>
        <strain evidence="1 2">CBS 207.34</strain>
    </source>
</reference>
<name>A0A8E2JRH5_9PEZI</name>